<reference evidence="4" key="1">
    <citation type="submission" date="2020-09" db="EMBL/GenBank/DDBJ databases">
        <authorList>
            <person name="Kikuchi T."/>
        </authorList>
    </citation>
    <scope>NUCLEOTIDE SEQUENCE</scope>
    <source>
        <strain evidence="4">SH1</strain>
    </source>
</reference>
<accession>A0A811KFE0</accession>
<evidence type="ECO:0000256" key="3">
    <source>
        <dbReference type="SAM" id="SignalP"/>
    </source>
</evidence>
<evidence type="ECO:0000256" key="1">
    <source>
        <dbReference type="SAM" id="MobiDB-lite"/>
    </source>
</evidence>
<comment type="caution">
    <text evidence="4">The sequence shown here is derived from an EMBL/GenBank/DDBJ whole genome shotgun (WGS) entry which is preliminary data.</text>
</comment>
<evidence type="ECO:0000256" key="2">
    <source>
        <dbReference type="SAM" id="Phobius"/>
    </source>
</evidence>
<keyword evidence="2" id="KW-0812">Transmembrane</keyword>
<name>A0A811KFE0_9BILA</name>
<feature type="transmembrane region" description="Helical" evidence="2">
    <location>
        <begin position="253"/>
        <end position="277"/>
    </location>
</feature>
<gene>
    <name evidence="4" type="ORF">BOKJ2_LOCUS5148</name>
</gene>
<keyword evidence="5" id="KW-1185">Reference proteome</keyword>
<dbReference type="Proteomes" id="UP000783686">
    <property type="component" value="Unassembled WGS sequence"/>
</dbReference>
<organism evidence="4 5">
    <name type="scientific">Bursaphelenchus okinawaensis</name>
    <dbReference type="NCBI Taxonomy" id="465554"/>
    <lineage>
        <taxon>Eukaryota</taxon>
        <taxon>Metazoa</taxon>
        <taxon>Ecdysozoa</taxon>
        <taxon>Nematoda</taxon>
        <taxon>Chromadorea</taxon>
        <taxon>Rhabditida</taxon>
        <taxon>Tylenchina</taxon>
        <taxon>Tylenchomorpha</taxon>
        <taxon>Aphelenchoidea</taxon>
        <taxon>Aphelenchoididae</taxon>
        <taxon>Bursaphelenchus</taxon>
    </lineage>
</organism>
<dbReference type="Proteomes" id="UP000614601">
    <property type="component" value="Unassembled WGS sequence"/>
</dbReference>
<proteinExistence type="predicted"/>
<feature type="region of interest" description="Disordered" evidence="1">
    <location>
        <begin position="314"/>
        <end position="351"/>
    </location>
</feature>
<feature type="chain" id="PRO_5036408323" evidence="3">
    <location>
        <begin position="25"/>
        <end position="420"/>
    </location>
</feature>
<keyword evidence="2" id="KW-1133">Transmembrane helix</keyword>
<dbReference type="EMBL" id="CAJFCW020000003">
    <property type="protein sequence ID" value="CAG9101089.1"/>
    <property type="molecule type" value="Genomic_DNA"/>
</dbReference>
<evidence type="ECO:0000313" key="5">
    <source>
        <dbReference type="Proteomes" id="UP000614601"/>
    </source>
</evidence>
<keyword evidence="3" id="KW-0732">Signal</keyword>
<sequence length="420" mass="45973">MVATNLPALFPKIAALALLSLSPGQELCVTYTKFTDSTTELEAVRYMQCQSTELTSGTPAGVFKKVSATYKLLQLYPMNTALDSVIYSGLFIANELWNAKEPQFGVGNGHIFYQDCATKKTLHFDMANVDELVSMTHEGLTICGKPEFGQTKDGLVWTKAEGCWTLDGNNLKPSGCSDVTELVFSIEALVNMDPKISQDVDQSDLKTMLVLVHSQLAPQTTTSTPEDDTTVLNVTESTFGSNSTIAESDNSVVVYYCIGIGVGVVLVCFLVCGMLWYCGCWQPRCFKGRSKQHQFSTTGGDFFTTYNFTPVDTKAPASKAGSNTSMSGTGKSEKSLKTAELAEPSGESNKPGLFKKFAQSFKIKRKSKKAPPIEDRTEKMNGVYISILEVDAQSPSGKHIKKEIQEIEVSRNWLGLFMRV</sequence>
<dbReference type="AlphaFoldDB" id="A0A811KFE0"/>
<dbReference type="EMBL" id="CAJFDH010000003">
    <property type="protein sequence ID" value="CAD5213549.1"/>
    <property type="molecule type" value="Genomic_DNA"/>
</dbReference>
<feature type="compositionally biased region" description="Polar residues" evidence="1">
    <location>
        <begin position="320"/>
        <end position="330"/>
    </location>
</feature>
<protein>
    <submittedName>
        <fullName evidence="4">Uncharacterized protein</fullName>
    </submittedName>
</protein>
<keyword evidence="2" id="KW-0472">Membrane</keyword>
<feature type="signal peptide" evidence="3">
    <location>
        <begin position="1"/>
        <end position="24"/>
    </location>
</feature>
<evidence type="ECO:0000313" key="4">
    <source>
        <dbReference type="EMBL" id="CAD5213549.1"/>
    </source>
</evidence>